<feature type="region of interest" description="Disordered" evidence="1">
    <location>
        <begin position="118"/>
        <end position="137"/>
    </location>
</feature>
<dbReference type="EMBL" id="HBEO01025942">
    <property type="protein sequence ID" value="CAD8496980.1"/>
    <property type="molecule type" value="Transcribed_RNA"/>
</dbReference>
<accession>A0A7S0HNI3</accession>
<proteinExistence type="predicted"/>
<gene>
    <name evidence="2" type="ORF">HPHI1048_LOCUS17437</name>
</gene>
<organism evidence="2">
    <name type="scientific">Hanusia phi</name>
    <dbReference type="NCBI Taxonomy" id="3032"/>
    <lineage>
        <taxon>Eukaryota</taxon>
        <taxon>Cryptophyceae</taxon>
        <taxon>Pyrenomonadales</taxon>
        <taxon>Geminigeraceae</taxon>
        <taxon>Hanusia</taxon>
    </lineage>
</organism>
<dbReference type="AlphaFoldDB" id="A0A7S0HNI3"/>
<evidence type="ECO:0000256" key="1">
    <source>
        <dbReference type="SAM" id="MobiDB-lite"/>
    </source>
</evidence>
<reference evidence="2" key="1">
    <citation type="submission" date="2021-01" db="EMBL/GenBank/DDBJ databases">
        <authorList>
            <person name="Corre E."/>
            <person name="Pelletier E."/>
            <person name="Niang G."/>
            <person name="Scheremetjew M."/>
            <person name="Finn R."/>
            <person name="Kale V."/>
            <person name="Holt S."/>
            <person name="Cochrane G."/>
            <person name="Meng A."/>
            <person name="Brown T."/>
            <person name="Cohen L."/>
        </authorList>
    </citation>
    <scope>NUCLEOTIDE SEQUENCE</scope>
    <source>
        <strain evidence="2">CCMP325</strain>
    </source>
</reference>
<evidence type="ECO:0000313" key="2">
    <source>
        <dbReference type="EMBL" id="CAD8496980.1"/>
    </source>
</evidence>
<feature type="region of interest" description="Disordered" evidence="1">
    <location>
        <begin position="36"/>
        <end position="55"/>
    </location>
</feature>
<feature type="region of interest" description="Disordered" evidence="1">
    <location>
        <begin position="338"/>
        <end position="371"/>
    </location>
</feature>
<protein>
    <submittedName>
        <fullName evidence="2">Uncharacterized protein</fullName>
    </submittedName>
</protein>
<sequence length="495" mass="55919">MKSNVELLRALSSLTSEIDSMNDAIKKSYKSYKQRLEEANADTQAPSRRPVRTAGGESNVLVPKLLCLPTPQEMKLVQSARAYRSGIDYQPVRLFHGREEGSMTARCECCKRLIPTPRKSAPPRSAATTSRARRGGYDRLDEQLLERADTKTFLQVLDDHSNSMQVIVVEENVKLASPATNALQHRPIEHRLQRWWLDLAPSHRQNLYEEMLKSFEHASEIALSLVPEISETCYNPLKLSKLFREILSPWMIKPLKARKTSPLLVKSDKSMERARSVPTVQGGAYVFKISSQPPTSHESRMQRADVAISRAKTVLALREISHIINTTQARKSEFEPLPVAEEEQQEIGGGGERETEMQRNNSASHPFDEHTVSLTTARECAKPLRRMALLHWLLVVTMWYQTEGTWRVRELDETIEDRNLLRRIFREKDLSFLPSENPSSLPLPPTALARVAIKQGMGVSGGDDISGMFRRSIQILDTPRAKVAASLLSRGILVL</sequence>
<name>A0A7S0HNI3_9CRYP</name>